<keyword evidence="2" id="KW-0808">Transferase</keyword>
<dbReference type="GO" id="GO:0016740">
    <property type="term" value="F:transferase activity"/>
    <property type="evidence" value="ECO:0007669"/>
    <property type="project" value="UniProtKB-KW"/>
</dbReference>
<dbReference type="EMBL" id="STGY01000057">
    <property type="protein sequence ID" value="THV40170.1"/>
    <property type="molecule type" value="Genomic_DNA"/>
</dbReference>
<proteinExistence type="predicted"/>
<accession>A0A4S8Q7Q4</accession>
<dbReference type="OrthoDB" id="5405911at2"/>
<feature type="domain" description="N-acetyltransferase" evidence="1">
    <location>
        <begin position="6"/>
        <end position="92"/>
    </location>
</feature>
<dbReference type="RefSeq" id="WP_136535515.1">
    <property type="nucleotide sequence ID" value="NZ_STGY01000057.1"/>
</dbReference>
<protein>
    <submittedName>
        <fullName evidence="2">N-acetyltransferase</fullName>
    </submittedName>
</protein>
<dbReference type="CDD" id="cd04301">
    <property type="entry name" value="NAT_SF"/>
    <property type="match status" value="1"/>
</dbReference>
<dbReference type="PANTHER" id="PTHR31435:SF10">
    <property type="entry name" value="BSR4717 PROTEIN"/>
    <property type="match status" value="1"/>
</dbReference>
<dbReference type="SUPFAM" id="SSF55729">
    <property type="entry name" value="Acyl-CoA N-acyltransferases (Nat)"/>
    <property type="match status" value="1"/>
</dbReference>
<dbReference type="PROSITE" id="PS51729">
    <property type="entry name" value="GNAT_YJDJ"/>
    <property type="match status" value="1"/>
</dbReference>
<organism evidence="2 3">
    <name type="scientific">Glycomyces buryatensis</name>
    <dbReference type="NCBI Taxonomy" id="2570927"/>
    <lineage>
        <taxon>Bacteria</taxon>
        <taxon>Bacillati</taxon>
        <taxon>Actinomycetota</taxon>
        <taxon>Actinomycetes</taxon>
        <taxon>Glycomycetales</taxon>
        <taxon>Glycomycetaceae</taxon>
        <taxon>Glycomyces</taxon>
    </lineage>
</organism>
<dbReference type="Proteomes" id="UP000308760">
    <property type="component" value="Unassembled WGS sequence"/>
</dbReference>
<dbReference type="InterPro" id="IPR031165">
    <property type="entry name" value="GNAT_YJDJ"/>
</dbReference>
<keyword evidence="3" id="KW-1185">Reference proteome</keyword>
<dbReference type="AlphaFoldDB" id="A0A4S8Q7Q4"/>
<reference evidence="2 3" key="2">
    <citation type="submission" date="2019-05" db="EMBL/GenBank/DDBJ databases">
        <title>Glycomyces buryatensis sp. nov.</title>
        <authorList>
            <person name="Nikitina E."/>
        </authorList>
    </citation>
    <scope>NUCLEOTIDE SEQUENCE [LARGE SCALE GENOMIC DNA]</scope>
    <source>
        <strain evidence="2 3">18</strain>
    </source>
</reference>
<comment type="caution">
    <text evidence="2">The sequence shown here is derived from an EMBL/GenBank/DDBJ whole genome shotgun (WGS) entry which is preliminary data.</text>
</comment>
<dbReference type="Gene3D" id="3.40.630.30">
    <property type="match status" value="1"/>
</dbReference>
<name>A0A4S8Q7Q4_9ACTN</name>
<reference evidence="3" key="1">
    <citation type="submission" date="2019-04" db="EMBL/GenBank/DDBJ databases">
        <title>Nocardioides xinjiangensis sp. nov.</title>
        <authorList>
            <person name="Liu S."/>
        </authorList>
    </citation>
    <scope>NUCLEOTIDE SEQUENCE [LARGE SCALE GENOMIC DNA]</scope>
    <source>
        <strain evidence="3">18</strain>
    </source>
</reference>
<evidence type="ECO:0000313" key="2">
    <source>
        <dbReference type="EMBL" id="THV40170.1"/>
    </source>
</evidence>
<dbReference type="PANTHER" id="PTHR31435">
    <property type="entry name" value="PROTEIN NATD1"/>
    <property type="match status" value="1"/>
</dbReference>
<evidence type="ECO:0000313" key="3">
    <source>
        <dbReference type="Proteomes" id="UP000308760"/>
    </source>
</evidence>
<evidence type="ECO:0000259" key="1">
    <source>
        <dbReference type="PROSITE" id="PS51729"/>
    </source>
</evidence>
<dbReference type="InterPro" id="IPR016181">
    <property type="entry name" value="Acyl_CoA_acyltransferase"/>
</dbReference>
<dbReference type="InterPro" id="IPR045057">
    <property type="entry name" value="Gcn5-rel_NAT"/>
</dbReference>
<dbReference type="Pfam" id="PF14542">
    <property type="entry name" value="Acetyltransf_CG"/>
    <property type="match status" value="1"/>
</dbReference>
<gene>
    <name evidence="2" type="ORF">FAB82_15855</name>
</gene>
<sequence length="99" mass="11111">MSVIVTDAPERNRYEAHIDGKLAGFAEYTRQGDVITFIHTEVFREAEGTGVGSALARASLDEARERGERVRPVCPFYSKWIKRHPEYADLEADAPDATE</sequence>